<feature type="transmembrane region" description="Helical" evidence="9">
    <location>
        <begin position="48"/>
        <end position="66"/>
    </location>
</feature>
<evidence type="ECO:0000256" key="1">
    <source>
        <dbReference type="ARBA" id="ARBA00004477"/>
    </source>
</evidence>
<keyword evidence="11" id="KW-1185">Reference proteome</keyword>
<comment type="similarity">
    <text evidence="2">Belongs to the SPCS1 family.</text>
</comment>
<dbReference type="GO" id="GO:0005787">
    <property type="term" value="C:signal peptidase complex"/>
    <property type="evidence" value="ECO:0007669"/>
    <property type="project" value="InterPro"/>
</dbReference>
<dbReference type="GO" id="GO:0045047">
    <property type="term" value="P:protein targeting to ER"/>
    <property type="evidence" value="ECO:0007669"/>
    <property type="project" value="TreeGrafter"/>
</dbReference>
<dbReference type="PANTHER" id="PTHR13202:SF0">
    <property type="entry name" value="SIGNAL PEPTIDASE COMPLEX SUBUNIT 1"/>
    <property type="match status" value="1"/>
</dbReference>
<feature type="transmembrane region" description="Helical" evidence="9">
    <location>
        <begin position="21"/>
        <end position="41"/>
    </location>
</feature>
<evidence type="ECO:0000256" key="2">
    <source>
        <dbReference type="ARBA" id="ARBA00005245"/>
    </source>
</evidence>
<dbReference type="FunCoup" id="A0A1X2H0Q1">
    <property type="interactions" value="68"/>
</dbReference>
<dbReference type="AlphaFoldDB" id="A0A1X2H0Q1"/>
<accession>A0A1X2H0Q1</accession>
<keyword evidence="4 9" id="KW-0812">Transmembrane</keyword>
<keyword evidence="6 9" id="KW-1133">Transmembrane helix</keyword>
<dbReference type="Pfam" id="PF06645">
    <property type="entry name" value="SPC12"/>
    <property type="match status" value="1"/>
</dbReference>
<dbReference type="Proteomes" id="UP000242180">
    <property type="component" value="Unassembled WGS sequence"/>
</dbReference>
<dbReference type="OMA" id="IHLTLWT"/>
<evidence type="ECO:0000256" key="3">
    <source>
        <dbReference type="ARBA" id="ARBA00017059"/>
    </source>
</evidence>
<dbReference type="STRING" id="13706.A0A1X2H0Q1"/>
<dbReference type="InterPro" id="IPR009542">
    <property type="entry name" value="Spc1/SPCS1"/>
</dbReference>
<dbReference type="PANTHER" id="PTHR13202">
    <property type="entry name" value="MICROSOMAL SIGNAL PEPTIDASE 12 KDA SUBUNIT"/>
    <property type="match status" value="1"/>
</dbReference>
<comment type="subcellular location">
    <subcellularLocation>
        <location evidence="1">Endoplasmic reticulum membrane</location>
        <topology evidence="1">Multi-pass membrane protein</topology>
    </subcellularLocation>
</comment>
<comment type="caution">
    <text evidence="10">The sequence shown here is derived from an EMBL/GenBank/DDBJ whole genome shotgun (WGS) entry which is preliminary data.</text>
</comment>
<evidence type="ECO:0000313" key="11">
    <source>
        <dbReference type="Proteomes" id="UP000242180"/>
    </source>
</evidence>
<evidence type="ECO:0000313" key="10">
    <source>
        <dbReference type="EMBL" id="ORY90985.1"/>
    </source>
</evidence>
<protein>
    <recommendedName>
        <fullName evidence="3">Signal peptidase complex subunit 1</fullName>
    </recommendedName>
</protein>
<evidence type="ECO:0000256" key="9">
    <source>
        <dbReference type="SAM" id="Phobius"/>
    </source>
</evidence>
<evidence type="ECO:0000256" key="7">
    <source>
        <dbReference type="ARBA" id="ARBA00023136"/>
    </source>
</evidence>
<evidence type="ECO:0000256" key="8">
    <source>
        <dbReference type="ARBA" id="ARBA00045204"/>
    </source>
</evidence>
<dbReference type="OrthoDB" id="263893at2759"/>
<name>A0A1X2H0Q1_SYNRA</name>
<keyword evidence="5" id="KW-0256">Endoplasmic reticulum</keyword>
<sequence length="84" mass="9124">MAIADYLEWTIDFEGQKLADYATHGIMTAASVIAFVAGFATQSLQTTLTIFAGATVLAALVVLPPWPMYNKHPLPWLPAKTKSE</sequence>
<comment type="function">
    <text evidence="8">Component of the signal peptidase complex (SPC) which catalyzes the cleavage of N-terminal signal sequences from nascent proteins as they are translocated into the lumen of the endoplasmic reticulum. Dispensable for SPC enzymatic activity.</text>
</comment>
<evidence type="ECO:0000256" key="5">
    <source>
        <dbReference type="ARBA" id="ARBA00022824"/>
    </source>
</evidence>
<dbReference type="GO" id="GO:0006465">
    <property type="term" value="P:signal peptide processing"/>
    <property type="evidence" value="ECO:0007669"/>
    <property type="project" value="InterPro"/>
</dbReference>
<reference evidence="10 11" key="1">
    <citation type="submission" date="2016-07" db="EMBL/GenBank/DDBJ databases">
        <title>Pervasive Adenine N6-methylation of Active Genes in Fungi.</title>
        <authorList>
            <consortium name="DOE Joint Genome Institute"/>
            <person name="Mondo S.J."/>
            <person name="Dannebaum R.O."/>
            <person name="Kuo R.C."/>
            <person name="Labutti K."/>
            <person name="Haridas S."/>
            <person name="Kuo A."/>
            <person name="Salamov A."/>
            <person name="Ahrendt S.R."/>
            <person name="Lipzen A."/>
            <person name="Sullivan W."/>
            <person name="Andreopoulos W.B."/>
            <person name="Clum A."/>
            <person name="Lindquist E."/>
            <person name="Daum C."/>
            <person name="Ramamoorthy G.K."/>
            <person name="Gryganskyi A."/>
            <person name="Culley D."/>
            <person name="Magnuson J.K."/>
            <person name="James T.Y."/>
            <person name="O'Malley M.A."/>
            <person name="Stajich J.E."/>
            <person name="Spatafora J.W."/>
            <person name="Visel A."/>
            <person name="Grigoriev I.V."/>
        </authorList>
    </citation>
    <scope>NUCLEOTIDE SEQUENCE [LARGE SCALE GENOMIC DNA]</scope>
    <source>
        <strain evidence="10 11">NRRL 2496</strain>
    </source>
</reference>
<dbReference type="EMBL" id="MCGN01000011">
    <property type="protein sequence ID" value="ORY90985.1"/>
    <property type="molecule type" value="Genomic_DNA"/>
</dbReference>
<gene>
    <name evidence="10" type="ORF">BCR43DRAFT_479674</name>
</gene>
<proteinExistence type="inferred from homology"/>
<organism evidence="10 11">
    <name type="scientific">Syncephalastrum racemosum</name>
    <name type="common">Filamentous fungus</name>
    <dbReference type="NCBI Taxonomy" id="13706"/>
    <lineage>
        <taxon>Eukaryota</taxon>
        <taxon>Fungi</taxon>
        <taxon>Fungi incertae sedis</taxon>
        <taxon>Mucoromycota</taxon>
        <taxon>Mucoromycotina</taxon>
        <taxon>Mucoromycetes</taxon>
        <taxon>Mucorales</taxon>
        <taxon>Syncephalastraceae</taxon>
        <taxon>Syncephalastrum</taxon>
    </lineage>
</organism>
<keyword evidence="7 9" id="KW-0472">Membrane</keyword>
<evidence type="ECO:0000256" key="6">
    <source>
        <dbReference type="ARBA" id="ARBA00022989"/>
    </source>
</evidence>
<evidence type="ECO:0000256" key="4">
    <source>
        <dbReference type="ARBA" id="ARBA00022692"/>
    </source>
</evidence>
<dbReference type="InParanoid" id="A0A1X2H0Q1"/>